<feature type="transmembrane region" description="Helical" evidence="1">
    <location>
        <begin position="227"/>
        <end position="243"/>
    </location>
</feature>
<accession>A0A2N6K2E6</accession>
<evidence type="ECO:0000313" key="3">
    <source>
        <dbReference type="Proteomes" id="UP000235036"/>
    </source>
</evidence>
<dbReference type="Proteomes" id="UP000235036">
    <property type="component" value="Unassembled WGS sequence"/>
</dbReference>
<comment type="caution">
    <text evidence="2">The sequence shown here is derived from an EMBL/GenBank/DDBJ whole genome shotgun (WGS) entry which is preliminary data.</text>
</comment>
<protein>
    <recommendedName>
        <fullName evidence="4">Oligosaccharide repeat unit polymerase</fullName>
    </recommendedName>
</protein>
<keyword evidence="3" id="KW-1185">Reference proteome</keyword>
<sequence length="449" mass="50529">MNAGIGIYRKKAAYIKNSLLIPFAFATAFFPRILYSLGFPSFINFFHFFIVPLACGIIIIKTKIKDKKQISLSQTLIVALFILLAVMTASALLNRAGVINVFLSLMLLGEPFLLLLAITCITNSPETLKRIRTWILRFAFVHLFLAFLQYFLLSIGRPLPARIVIAGPDSIQGVFFVSGSGHVVGVSVSMAFGLYYFVSAKTAPMWLRISVFFAAFYHLLIADAKQVLLVWLMAWVLLIFIKLNDIKATIQYLIAAILIGYALNWCLQNLEIFSAFKVWMRPELYGPDGLATQLKTEPLKIIPSFYKSPLNWLFGLGPGHTIGRLGGWMLKDYSALLSPLGATIHPASQAVWDAWSELSWLDSSFFAPFWGWAGIWGDLGFLGLGAYIYLASIVWRRLCLDDYSKFQMLTVMIFGFIFTQMEEPGYMLCVACLIGLRWHEVQIAKRSLV</sequence>
<feature type="transmembrane region" description="Helical" evidence="1">
    <location>
        <begin position="369"/>
        <end position="391"/>
    </location>
</feature>
<evidence type="ECO:0000313" key="2">
    <source>
        <dbReference type="EMBL" id="PLZ89068.1"/>
    </source>
</evidence>
<proteinExistence type="predicted"/>
<dbReference type="EMBL" id="NRQW01000304">
    <property type="protein sequence ID" value="PLZ89068.1"/>
    <property type="molecule type" value="Genomic_DNA"/>
</dbReference>
<evidence type="ECO:0000256" key="1">
    <source>
        <dbReference type="SAM" id="Phobius"/>
    </source>
</evidence>
<keyword evidence="1" id="KW-0812">Transmembrane</keyword>
<gene>
    <name evidence="2" type="ORF">CEN44_13935</name>
</gene>
<organism evidence="2 3">
    <name type="scientific">Fischerella muscicola CCMEE 5323</name>
    <dbReference type="NCBI Taxonomy" id="2019572"/>
    <lineage>
        <taxon>Bacteria</taxon>
        <taxon>Bacillati</taxon>
        <taxon>Cyanobacteriota</taxon>
        <taxon>Cyanophyceae</taxon>
        <taxon>Nostocales</taxon>
        <taxon>Hapalosiphonaceae</taxon>
        <taxon>Fischerella</taxon>
    </lineage>
</organism>
<feature type="transmembrane region" description="Helical" evidence="1">
    <location>
        <begin position="205"/>
        <end position="221"/>
    </location>
</feature>
<evidence type="ECO:0008006" key="4">
    <source>
        <dbReference type="Google" id="ProtNLM"/>
    </source>
</evidence>
<feature type="transmembrane region" description="Helical" evidence="1">
    <location>
        <begin position="12"/>
        <end position="30"/>
    </location>
</feature>
<feature type="transmembrane region" description="Helical" evidence="1">
    <location>
        <begin position="99"/>
        <end position="122"/>
    </location>
</feature>
<keyword evidence="1" id="KW-1133">Transmembrane helix</keyword>
<feature type="transmembrane region" description="Helical" evidence="1">
    <location>
        <begin position="134"/>
        <end position="153"/>
    </location>
</feature>
<feature type="transmembrane region" description="Helical" evidence="1">
    <location>
        <begin position="42"/>
        <end position="60"/>
    </location>
</feature>
<reference evidence="2 3" key="1">
    <citation type="submission" date="2017-08" db="EMBL/GenBank/DDBJ databases">
        <title>Genomes of Fischerella (Mastigocladus) sp. strains.</title>
        <authorList>
            <person name="Miller S.R."/>
        </authorList>
    </citation>
    <scope>NUCLEOTIDE SEQUENCE [LARGE SCALE GENOMIC DNA]</scope>
    <source>
        <strain evidence="2 3">CCMEE 5323</strain>
    </source>
</reference>
<name>A0A2N6K2E6_FISMU</name>
<feature type="transmembrane region" description="Helical" evidence="1">
    <location>
        <begin position="72"/>
        <end position="93"/>
    </location>
</feature>
<feature type="transmembrane region" description="Helical" evidence="1">
    <location>
        <begin position="250"/>
        <end position="270"/>
    </location>
</feature>
<feature type="transmembrane region" description="Helical" evidence="1">
    <location>
        <begin position="173"/>
        <end position="198"/>
    </location>
</feature>
<dbReference type="AlphaFoldDB" id="A0A2N6K2E6"/>
<keyword evidence="1" id="KW-0472">Membrane</keyword>
<dbReference type="RefSeq" id="WP_016869264.1">
    <property type="nucleotide sequence ID" value="NZ_CAWNVR010000404.1"/>
</dbReference>